<comment type="similarity">
    <text evidence="6">Belongs to the TRAFAC class translation factor GTPase superfamily. Classic translation factor GTPase family. EF-G/EF-2 subfamily.</text>
</comment>
<evidence type="ECO:0000313" key="9">
    <source>
        <dbReference type="EMBL" id="KAF1812625.1"/>
    </source>
</evidence>
<keyword evidence="3 6" id="KW-0496">Mitochondrion</keyword>
<dbReference type="Pfam" id="PF14492">
    <property type="entry name" value="EFG_III"/>
    <property type="match status" value="1"/>
</dbReference>
<dbReference type="InterPro" id="IPR005225">
    <property type="entry name" value="Small_GTP-bd"/>
</dbReference>
<dbReference type="InterPro" id="IPR009022">
    <property type="entry name" value="EFG_III"/>
</dbReference>
<dbReference type="InterPro" id="IPR000795">
    <property type="entry name" value="T_Tr_GTP-bd_dom"/>
</dbReference>
<dbReference type="HAMAP" id="MF_03059">
    <property type="entry name" value="mEF_G_2"/>
    <property type="match status" value="1"/>
</dbReference>
<feature type="region of interest" description="Disordered" evidence="7">
    <location>
        <begin position="797"/>
        <end position="818"/>
    </location>
</feature>
<dbReference type="CDD" id="cd16262">
    <property type="entry name" value="EFG_III"/>
    <property type="match status" value="1"/>
</dbReference>
<evidence type="ECO:0000256" key="7">
    <source>
        <dbReference type="SAM" id="MobiDB-lite"/>
    </source>
</evidence>
<comment type="function">
    <text evidence="5">Catalyzes the GTP-dependent ribosomal translocation step during translation elongation. During this step, the ribosome changes from the pre-translocational (PRE) to the post-translocational (POST) state as the newly formed A-site-bound peptidyl-tRNA and P-site-bound deacylated tRNA move to the P and E sites, respectively. Catalyzes the coordinated movement of the two tRNA molecules, the mRNA and conformational changes in the ribosome.</text>
</comment>
<dbReference type="FunFam" id="3.40.50.300:FF:000514">
    <property type="entry name" value="Ribosome-releasing factor 2, mitochondrial"/>
    <property type="match status" value="1"/>
</dbReference>
<feature type="binding site" evidence="6">
    <location>
        <begin position="130"/>
        <end position="134"/>
    </location>
    <ligand>
        <name>GTP</name>
        <dbReference type="ChEBI" id="CHEBI:37565"/>
    </ligand>
</feature>
<keyword evidence="10" id="KW-1185">Reference proteome</keyword>
<evidence type="ECO:0000313" key="11">
    <source>
        <dbReference type="RefSeq" id="XP_033534256.1"/>
    </source>
</evidence>
<dbReference type="InterPro" id="IPR009000">
    <property type="entry name" value="Transl_B-barrel_sf"/>
</dbReference>
<dbReference type="Pfam" id="PF03144">
    <property type="entry name" value="GTP_EFTU_D2"/>
    <property type="match status" value="1"/>
</dbReference>
<dbReference type="SUPFAM" id="SSF54211">
    <property type="entry name" value="Ribosomal protein S5 domain 2-like"/>
    <property type="match status" value="1"/>
</dbReference>
<dbReference type="SUPFAM" id="SSF52540">
    <property type="entry name" value="P-loop containing nucleoside triphosphate hydrolases"/>
    <property type="match status" value="1"/>
</dbReference>
<dbReference type="GO" id="GO:0005525">
    <property type="term" value="F:GTP binding"/>
    <property type="evidence" value="ECO:0007669"/>
    <property type="project" value="UniProtKB-UniRule"/>
</dbReference>
<dbReference type="GO" id="GO:0003924">
    <property type="term" value="F:GTPase activity"/>
    <property type="evidence" value="ECO:0007669"/>
    <property type="project" value="UniProtKB-UniRule"/>
</dbReference>
<dbReference type="InterPro" id="IPR000640">
    <property type="entry name" value="EFG_V-like"/>
</dbReference>
<dbReference type="PANTHER" id="PTHR43261:SF1">
    <property type="entry name" value="RIBOSOME-RELEASING FACTOR 2, MITOCHONDRIAL"/>
    <property type="match status" value="1"/>
</dbReference>
<feature type="domain" description="Tr-type G" evidence="8">
    <location>
        <begin position="38"/>
        <end position="345"/>
    </location>
</feature>
<dbReference type="InterPro" id="IPR030851">
    <property type="entry name" value="EFG2"/>
</dbReference>
<evidence type="ECO:0000256" key="2">
    <source>
        <dbReference type="ARBA" id="ARBA00022917"/>
    </source>
</evidence>
<keyword evidence="4 6" id="KW-0342">GTP-binding</keyword>
<protein>
    <recommendedName>
        <fullName evidence="6">Ribosome-releasing factor 2, mitochondrial</fullName>
        <shortName evidence="6">RRF2mt</shortName>
    </recommendedName>
    <alternativeName>
        <fullName evidence="6">Elongation factor G 2, mitochondrial</fullName>
        <shortName evidence="6">EF-G2mt</shortName>
        <shortName evidence="6">mEF-G 2</shortName>
    </alternativeName>
</protein>
<dbReference type="FunFam" id="2.40.30.10:FF:000106">
    <property type="entry name" value="Ribosome-releasing factor 2, mitochondrial"/>
    <property type="match status" value="1"/>
</dbReference>
<dbReference type="Gene3D" id="3.30.70.870">
    <property type="entry name" value="Elongation Factor G (Translational Gtpase), domain 3"/>
    <property type="match status" value="1"/>
</dbReference>
<evidence type="ECO:0000256" key="5">
    <source>
        <dbReference type="ARBA" id="ARBA00024731"/>
    </source>
</evidence>
<keyword evidence="2 6" id="KW-0648">Protein biosynthesis</keyword>
<dbReference type="Proteomes" id="UP000504638">
    <property type="component" value="Unplaced"/>
</dbReference>
<organism evidence="9">
    <name type="scientific">Eremomyces bilateralis CBS 781.70</name>
    <dbReference type="NCBI Taxonomy" id="1392243"/>
    <lineage>
        <taxon>Eukaryota</taxon>
        <taxon>Fungi</taxon>
        <taxon>Dikarya</taxon>
        <taxon>Ascomycota</taxon>
        <taxon>Pezizomycotina</taxon>
        <taxon>Dothideomycetes</taxon>
        <taxon>Dothideomycetes incertae sedis</taxon>
        <taxon>Eremomycetales</taxon>
        <taxon>Eremomycetaceae</taxon>
        <taxon>Eremomyces</taxon>
    </lineage>
</organism>
<evidence type="ECO:0000256" key="6">
    <source>
        <dbReference type="HAMAP-Rule" id="MF_03059"/>
    </source>
</evidence>
<feature type="binding site" evidence="6">
    <location>
        <begin position="47"/>
        <end position="54"/>
    </location>
    <ligand>
        <name>GTP</name>
        <dbReference type="ChEBI" id="CHEBI:37565"/>
    </ligand>
</feature>
<evidence type="ECO:0000259" key="8">
    <source>
        <dbReference type="PROSITE" id="PS51722"/>
    </source>
</evidence>
<dbReference type="Gene3D" id="2.40.30.10">
    <property type="entry name" value="Translation factors"/>
    <property type="match status" value="1"/>
</dbReference>
<reference evidence="11" key="3">
    <citation type="submission" date="2025-04" db="UniProtKB">
        <authorList>
            <consortium name="RefSeq"/>
        </authorList>
    </citation>
    <scope>IDENTIFICATION</scope>
    <source>
        <strain evidence="11">CBS 781.70</strain>
    </source>
</reference>
<comment type="subcellular location">
    <subcellularLocation>
        <location evidence="6">Mitochondrion</location>
    </subcellularLocation>
</comment>
<reference evidence="9 11" key="1">
    <citation type="submission" date="2020-01" db="EMBL/GenBank/DDBJ databases">
        <authorList>
            <consortium name="DOE Joint Genome Institute"/>
            <person name="Haridas S."/>
            <person name="Albert R."/>
            <person name="Binder M."/>
            <person name="Bloem J."/>
            <person name="Labutti K."/>
            <person name="Salamov A."/>
            <person name="Andreopoulos B."/>
            <person name="Baker S.E."/>
            <person name="Barry K."/>
            <person name="Bills G."/>
            <person name="Bluhm B.H."/>
            <person name="Cannon C."/>
            <person name="Castanera R."/>
            <person name="Culley D.E."/>
            <person name="Daum C."/>
            <person name="Ezra D."/>
            <person name="Gonzalez J.B."/>
            <person name="Henrissat B."/>
            <person name="Kuo A."/>
            <person name="Liang C."/>
            <person name="Lipzen A."/>
            <person name="Lutzoni F."/>
            <person name="Magnuson J."/>
            <person name="Mondo S."/>
            <person name="Nolan M."/>
            <person name="Ohm R."/>
            <person name="Pangilinan J."/>
            <person name="Park H.-J."/>
            <person name="Ramirez L."/>
            <person name="Alfaro M."/>
            <person name="Sun H."/>
            <person name="Tritt A."/>
            <person name="Yoshinaga Y."/>
            <person name="Zwiers L.-H."/>
            <person name="Turgeon B.G."/>
            <person name="Goodwin S.B."/>
            <person name="Spatafora J.W."/>
            <person name="Crous P.W."/>
            <person name="Grigoriev I.V."/>
        </authorList>
    </citation>
    <scope>NUCLEOTIDE SEQUENCE</scope>
    <source>
        <strain evidence="9 11">CBS 781.70</strain>
    </source>
</reference>
<keyword evidence="1 6" id="KW-0547">Nucleotide-binding</keyword>
<dbReference type="InterPro" id="IPR020568">
    <property type="entry name" value="Ribosomal_Su5_D2-typ_SF"/>
</dbReference>
<dbReference type="SUPFAM" id="SSF54980">
    <property type="entry name" value="EF-G C-terminal domain-like"/>
    <property type="match status" value="2"/>
</dbReference>
<evidence type="ECO:0000256" key="4">
    <source>
        <dbReference type="ARBA" id="ARBA00023134"/>
    </source>
</evidence>
<dbReference type="InterPro" id="IPR014721">
    <property type="entry name" value="Ribsml_uS5_D2-typ_fold_subgr"/>
</dbReference>
<dbReference type="PROSITE" id="PS51722">
    <property type="entry name" value="G_TR_2"/>
    <property type="match status" value="1"/>
</dbReference>
<name>A0A6G1G3E2_9PEZI</name>
<dbReference type="CDD" id="cd03713">
    <property type="entry name" value="EFG_mtEFG_C"/>
    <property type="match status" value="1"/>
</dbReference>
<dbReference type="OrthoDB" id="198619at2759"/>
<dbReference type="SMART" id="SM00838">
    <property type="entry name" value="EFG_C"/>
    <property type="match status" value="1"/>
</dbReference>
<evidence type="ECO:0000313" key="10">
    <source>
        <dbReference type="Proteomes" id="UP000504638"/>
    </source>
</evidence>
<keyword evidence="9 11" id="KW-0251">Elongation factor</keyword>
<dbReference type="GO" id="GO:0005759">
    <property type="term" value="C:mitochondrial matrix"/>
    <property type="evidence" value="ECO:0007669"/>
    <property type="project" value="UniProtKB-ARBA"/>
</dbReference>
<dbReference type="SUPFAM" id="SSF50447">
    <property type="entry name" value="Translation proteins"/>
    <property type="match status" value="1"/>
</dbReference>
<dbReference type="InterPro" id="IPR035649">
    <property type="entry name" value="EFG_V"/>
</dbReference>
<comment type="function">
    <text evidence="6">Mitochondrial GTPase that mediates the disassembly of ribosomes from messenger RNA at the termination of mitochondrial protein biosynthesis. Not involved in the GTP-dependent ribosomal translocation step during translation elongation.</text>
</comment>
<dbReference type="PRINTS" id="PR00315">
    <property type="entry name" value="ELONGATNFCT"/>
</dbReference>
<dbReference type="FunFam" id="3.30.70.870:FF:000007">
    <property type="entry name" value="Ribosome-releasing factor 2, mitochondrial"/>
    <property type="match status" value="1"/>
</dbReference>
<accession>A0A6G1G3E2</accession>
<dbReference type="GO" id="GO:0032543">
    <property type="term" value="P:mitochondrial translation"/>
    <property type="evidence" value="ECO:0007669"/>
    <property type="project" value="UniProtKB-UniRule"/>
</dbReference>
<dbReference type="Gene3D" id="3.30.230.10">
    <property type="match status" value="1"/>
</dbReference>
<dbReference type="InterPro" id="IPR035647">
    <property type="entry name" value="EFG_III/V"/>
</dbReference>
<evidence type="ECO:0000256" key="1">
    <source>
        <dbReference type="ARBA" id="ARBA00022741"/>
    </source>
</evidence>
<dbReference type="PROSITE" id="PS00301">
    <property type="entry name" value="G_TR_1"/>
    <property type="match status" value="1"/>
</dbReference>
<dbReference type="AlphaFoldDB" id="A0A6G1G3E2"/>
<evidence type="ECO:0000256" key="3">
    <source>
        <dbReference type="ARBA" id="ARBA00023128"/>
    </source>
</evidence>
<dbReference type="EMBL" id="ML975157">
    <property type="protein sequence ID" value="KAF1812625.1"/>
    <property type="molecule type" value="Genomic_DNA"/>
</dbReference>
<dbReference type="InterPro" id="IPR004161">
    <property type="entry name" value="EFTu-like_2"/>
</dbReference>
<sequence>MRAGAPRKAFHGFLRLRQVRNFHASRAVGRQENGVELSRTRNIGIIAHIDAGKTTTTERMLYYSGHTRRIGNVDEGSTVTDFLPAERARGITIQSAAITLHWPPRATDDSVAGDSVPSLNNQSHRINLIDTPGHADFTFEVVRSLRVLDGAICILDGVAGVEAQTEKVWIQADHHQIPRLLYVNKLDRNGASFRRTVRDIASRLHVWPAVCQIPWFDGAGKLIGLADVVGLRALKWVAGSDGRVIESIPLQSLKSHDTVLAMEIAKAREALVEILSEFDDQLVESFLDNDQNHLAISEHDMLHALRRCTLHDPQRVVPVVIGASLKNIGVQPLLDCVNRFLPAPSDRPSPKVQLDQAQPILDDVLSGEAIKAYLEAQKSRSRKAKNLATRRPMALVQSMESLSLAFKVVNDAKRGVLVYVRVYSGALSRNSNLYNTNLKLVEKATRLLEMYASDAVDVPQIQAGQIGVIVGLKHARTGDTLLGHVGRASVPPPIDSLQLQPIVVPPPVFFVSLEPQSLSAEKQLAEALAILLREDPSLSVSTDNESGQTHLAGMGELHLEIATDRLINDLKAVVSVGKIEIGYREAIIRTSQVQAGVYDREIAGKRSKASCSVVVAPRQDEDLSNMSGNDDHTVMLPDENLLTIRMADEFDARLESGSDNPSTLTLPSVIQAARNGVTAALARGPKMSYPLYGVHVQLSFDQASLSSDTTLGAISGAARSAASHALKNSVETSGFVLMEPLMLVAIDVNEESMGPVVHDLSSARSGQVMSLDLDEPQHDASSDSDFVVDMRRVYTPPDPFGDNGTGTESIARSPVGGRRRNITAKVPLREMVGYLKTLRSLTKGRGSFTMAVDTFERMTPAQQKRMLAG</sequence>
<dbReference type="GO" id="GO:0032790">
    <property type="term" value="P:ribosome disassembly"/>
    <property type="evidence" value="ECO:0007669"/>
    <property type="project" value="UniProtKB-UniRule"/>
</dbReference>
<gene>
    <name evidence="6" type="primary">MEF2</name>
    <name evidence="9 11" type="ORF">P152DRAFT_397134</name>
</gene>
<dbReference type="Gene3D" id="3.30.70.240">
    <property type="match status" value="1"/>
</dbReference>
<dbReference type="InterPro" id="IPR041095">
    <property type="entry name" value="EFG_II"/>
</dbReference>
<dbReference type="InterPro" id="IPR027417">
    <property type="entry name" value="P-loop_NTPase"/>
</dbReference>
<proteinExistence type="inferred from homology"/>
<dbReference type="GO" id="GO:0003746">
    <property type="term" value="F:translation elongation factor activity"/>
    <property type="evidence" value="ECO:0007669"/>
    <property type="project" value="UniProtKB-KW"/>
</dbReference>
<dbReference type="Pfam" id="PF00679">
    <property type="entry name" value="EFG_C"/>
    <property type="match status" value="1"/>
</dbReference>
<dbReference type="PANTHER" id="PTHR43261">
    <property type="entry name" value="TRANSLATION ELONGATION FACTOR G-RELATED"/>
    <property type="match status" value="1"/>
</dbReference>
<dbReference type="NCBIfam" id="TIGR00231">
    <property type="entry name" value="small_GTP"/>
    <property type="match status" value="1"/>
</dbReference>
<dbReference type="RefSeq" id="XP_033534256.1">
    <property type="nucleotide sequence ID" value="XM_033676396.1"/>
</dbReference>
<dbReference type="InterPro" id="IPR031157">
    <property type="entry name" value="G_TR_CS"/>
</dbReference>
<feature type="binding site" evidence="6">
    <location>
        <begin position="184"/>
        <end position="187"/>
    </location>
    <ligand>
        <name>GTP</name>
        <dbReference type="ChEBI" id="CHEBI:37565"/>
    </ligand>
</feature>
<reference evidence="11" key="2">
    <citation type="submission" date="2020-04" db="EMBL/GenBank/DDBJ databases">
        <authorList>
            <consortium name="NCBI Genome Project"/>
        </authorList>
    </citation>
    <scope>NUCLEOTIDE SEQUENCE</scope>
    <source>
        <strain evidence="11">CBS 781.70</strain>
    </source>
</reference>
<dbReference type="Pfam" id="PF00009">
    <property type="entry name" value="GTP_EFTU"/>
    <property type="match status" value="1"/>
</dbReference>
<dbReference type="Gene3D" id="3.40.50.300">
    <property type="entry name" value="P-loop containing nucleotide triphosphate hydrolases"/>
    <property type="match status" value="1"/>
</dbReference>